<dbReference type="NCBIfam" id="TIGR01814">
    <property type="entry name" value="kynureninase"/>
    <property type="match status" value="1"/>
</dbReference>
<keyword evidence="1 5" id="KW-0963">Cytoplasm</keyword>
<feature type="binding site" evidence="5">
    <location>
        <position position="258"/>
    </location>
    <ligand>
        <name>pyridoxal 5'-phosphate</name>
        <dbReference type="ChEBI" id="CHEBI:597326"/>
    </ligand>
</feature>
<dbReference type="AlphaFoldDB" id="S3C182"/>
<dbReference type="PIRSF" id="PIRSF038800">
    <property type="entry name" value="KYNU"/>
    <property type="match status" value="1"/>
</dbReference>
<feature type="binding site" evidence="5">
    <location>
        <position position="350"/>
    </location>
    <ligand>
        <name>pyridoxal 5'-phosphate</name>
        <dbReference type="ChEBI" id="CHEBI:597326"/>
    </ligand>
</feature>
<dbReference type="Gene3D" id="3.90.1150.10">
    <property type="entry name" value="Aspartate Aminotransferase, domain 1"/>
    <property type="match status" value="1"/>
</dbReference>
<protein>
    <recommendedName>
        <fullName evidence="5 6">Kynureninase</fullName>
        <ecNumber evidence="5 6">3.7.1.3</ecNumber>
    </recommendedName>
    <alternativeName>
        <fullName evidence="5">Biosynthesis of nicotinic acid protein 5</fullName>
    </alternativeName>
    <alternativeName>
        <fullName evidence="5">L-kynurenine hydrolase</fullName>
    </alternativeName>
</protein>
<dbReference type="OrthoDB" id="5978656at2759"/>
<dbReference type="HOGENOM" id="CLU_003433_4_0_1"/>
<dbReference type="OMA" id="SHVAYRS"/>
<comment type="catalytic activity">
    <reaction evidence="5 6">
        <text>L-kynurenine + H2O = anthranilate + L-alanine + H(+)</text>
        <dbReference type="Rhea" id="RHEA:16813"/>
        <dbReference type="ChEBI" id="CHEBI:15377"/>
        <dbReference type="ChEBI" id="CHEBI:15378"/>
        <dbReference type="ChEBI" id="CHEBI:16567"/>
        <dbReference type="ChEBI" id="CHEBI:57959"/>
        <dbReference type="ChEBI" id="CHEBI:57972"/>
        <dbReference type="EC" id="3.7.1.3"/>
    </reaction>
</comment>
<evidence type="ECO:0000256" key="2">
    <source>
        <dbReference type="ARBA" id="ARBA00022642"/>
    </source>
</evidence>
<dbReference type="PANTHER" id="PTHR14084">
    <property type="entry name" value="KYNURENINASE"/>
    <property type="match status" value="1"/>
</dbReference>
<evidence type="ECO:0000256" key="1">
    <source>
        <dbReference type="ARBA" id="ARBA00022490"/>
    </source>
</evidence>
<dbReference type="InterPro" id="IPR015424">
    <property type="entry name" value="PyrdxlP-dep_Trfase"/>
</dbReference>
<dbReference type="VEuPathDB" id="FungiDB:F503_02630"/>
<feature type="binding site" evidence="5">
    <location>
        <position position="283"/>
    </location>
    <ligand>
        <name>pyridoxal 5'-phosphate</name>
        <dbReference type="ChEBI" id="CHEBI:597326"/>
    </ligand>
</feature>
<dbReference type="STRING" id="1262450.S3C182"/>
<dbReference type="EC" id="3.7.1.3" evidence="5 6"/>
<gene>
    <name evidence="5" type="primary">BNA5</name>
    <name evidence="7" type="ORF">F503_02630</name>
</gene>
<dbReference type="GO" id="GO:0097053">
    <property type="term" value="P:L-kynurenine catabolic process"/>
    <property type="evidence" value="ECO:0007669"/>
    <property type="project" value="UniProtKB-UniRule"/>
</dbReference>
<comment type="cofactor">
    <cofactor evidence="5 6">
        <name>pyridoxal 5'-phosphate</name>
        <dbReference type="ChEBI" id="CHEBI:597326"/>
    </cofactor>
</comment>
<feature type="binding site" evidence="5">
    <location>
        <begin position="174"/>
        <end position="177"/>
    </location>
    <ligand>
        <name>pyridoxal 5'-phosphate</name>
        <dbReference type="ChEBI" id="CHEBI:597326"/>
    </ligand>
</feature>
<dbReference type="SUPFAM" id="SSF53383">
    <property type="entry name" value="PLP-dependent transferases"/>
    <property type="match status" value="1"/>
</dbReference>
<comment type="function">
    <text evidence="5 6">Catalyzes the cleavage of L-kynurenine (L-Kyn) and L-3-hydroxykynurenine (L-3OHKyn) into anthranilic acid (AA) and 3-hydroxyanthranilic acid (3-OHAA), respectively.</text>
</comment>
<dbReference type="Proteomes" id="UP000016923">
    <property type="component" value="Unassembled WGS sequence"/>
</dbReference>
<comment type="pathway">
    <text evidence="5 6">Amino-acid degradation; L-kynurenine degradation; L-alanine and anthranilate from L-kynurenine: step 1/1.</text>
</comment>
<dbReference type="GO" id="GO:0019441">
    <property type="term" value="P:L-tryptophan catabolic process to kynurenine"/>
    <property type="evidence" value="ECO:0007669"/>
    <property type="project" value="TreeGrafter"/>
</dbReference>
<dbReference type="GO" id="GO:0019805">
    <property type="term" value="P:quinolinate biosynthetic process"/>
    <property type="evidence" value="ECO:0007669"/>
    <property type="project" value="UniProtKB-UniRule"/>
</dbReference>
<dbReference type="PANTHER" id="PTHR14084:SF2">
    <property type="entry name" value="KYNURENINASE 2"/>
    <property type="match status" value="1"/>
</dbReference>
<dbReference type="GO" id="GO:0030170">
    <property type="term" value="F:pyridoxal phosphate binding"/>
    <property type="evidence" value="ECO:0007669"/>
    <property type="project" value="UniProtKB-UniRule"/>
</dbReference>
<dbReference type="UniPathway" id="UPA00253">
    <property type="reaction ID" value="UER00329"/>
</dbReference>
<comment type="caution">
    <text evidence="5">Lacks conserved residue(s) required for the propagation of feature annotation.</text>
</comment>
<dbReference type="GO" id="GO:0043420">
    <property type="term" value="P:anthranilate metabolic process"/>
    <property type="evidence" value="ECO:0007669"/>
    <property type="project" value="UniProtKB-UniRule"/>
</dbReference>
<feature type="binding site" evidence="5">
    <location>
        <position position="322"/>
    </location>
    <ligand>
        <name>pyridoxal 5'-phosphate</name>
        <dbReference type="ChEBI" id="CHEBI:597326"/>
    </ligand>
</feature>
<dbReference type="UniPathway" id="UPA00334">
    <property type="reaction ID" value="UER00455"/>
</dbReference>
<name>S3C182_OPHP1</name>
<keyword evidence="4 5" id="KW-0663">Pyridoxal phosphate</keyword>
<dbReference type="eggNOG" id="KOG3846">
    <property type="taxonomic scope" value="Eukaryota"/>
</dbReference>
<feature type="binding site" evidence="5">
    <location>
        <position position="147"/>
    </location>
    <ligand>
        <name>pyridoxal 5'-phosphate</name>
        <dbReference type="ChEBI" id="CHEBI:597326"/>
    </ligand>
</feature>
<dbReference type="Gene3D" id="3.40.640.10">
    <property type="entry name" value="Type I PLP-dependent aspartate aminotransferase-like (Major domain)"/>
    <property type="match status" value="1"/>
</dbReference>
<evidence type="ECO:0000313" key="8">
    <source>
        <dbReference type="Proteomes" id="UP000016923"/>
    </source>
</evidence>
<keyword evidence="8" id="KW-1185">Reference proteome</keyword>
<feature type="binding site" evidence="5">
    <location>
        <position position="261"/>
    </location>
    <ligand>
        <name>pyridoxal 5'-phosphate</name>
        <dbReference type="ChEBI" id="CHEBI:597326"/>
    </ligand>
</feature>
<organism evidence="7 8">
    <name type="scientific">Ophiostoma piceae (strain UAMH 11346)</name>
    <name type="common">Sap stain fungus</name>
    <dbReference type="NCBI Taxonomy" id="1262450"/>
    <lineage>
        <taxon>Eukaryota</taxon>
        <taxon>Fungi</taxon>
        <taxon>Dikarya</taxon>
        <taxon>Ascomycota</taxon>
        <taxon>Pezizomycotina</taxon>
        <taxon>Sordariomycetes</taxon>
        <taxon>Sordariomycetidae</taxon>
        <taxon>Ophiostomatales</taxon>
        <taxon>Ophiostomataceae</taxon>
        <taxon>Ophiostoma</taxon>
    </lineage>
</organism>
<feature type="modified residue" description="N6-(pyridoxal phosphate)lysine" evidence="5">
    <location>
        <position position="284"/>
    </location>
</feature>
<dbReference type="InterPro" id="IPR015422">
    <property type="entry name" value="PyrdxlP-dep_Trfase_small"/>
</dbReference>
<evidence type="ECO:0000256" key="5">
    <source>
        <dbReference type="HAMAP-Rule" id="MF_03017"/>
    </source>
</evidence>
<feature type="binding site" evidence="5">
    <location>
        <position position="146"/>
    </location>
    <ligand>
        <name>pyridoxal 5'-phosphate</name>
        <dbReference type="ChEBI" id="CHEBI:597326"/>
    </ligand>
</feature>
<dbReference type="EMBL" id="KE148153">
    <property type="protein sequence ID" value="EPE06502.1"/>
    <property type="molecule type" value="Genomic_DNA"/>
</dbReference>
<comment type="pathway">
    <text evidence="5 6">Cofactor biosynthesis; NAD(+) biosynthesis; quinolinate from L-kynurenine: step 2/3.</text>
</comment>
<dbReference type="GO" id="GO:0030429">
    <property type="term" value="F:kynureninase activity"/>
    <property type="evidence" value="ECO:0007669"/>
    <property type="project" value="UniProtKB-UniRule"/>
</dbReference>
<proteinExistence type="inferred from homology"/>
<comment type="subcellular location">
    <subcellularLocation>
        <location evidence="5 6">Cytoplasm</location>
    </subcellularLocation>
</comment>
<dbReference type="GO" id="GO:0034354">
    <property type="term" value="P:'de novo' NAD+ biosynthetic process from L-tryptophan"/>
    <property type="evidence" value="ECO:0007669"/>
    <property type="project" value="UniProtKB-UniRule"/>
</dbReference>
<comment type="subunit">
    <text evidence="5 6">Homodimer.</text>
</comment>
<evidence type="ECO:0000256" key="3">
    <source>
        <dbReference type="ARBA" id="ARBA00022801"/>
    </source>
</evidence>
<evidence type="ECO:0000313" key="7">
    <source>
        <dbReference type="EMBL" id="EPE06502.1"/>
    </source>
</evidence>
<dbReference type="InterPro" id="IPR015421">
    <property type="entry name" value="PyrdxlP-dep_Trfase_major"/>
</dbReference>
<evidence type="ECO:0000256" key="4">
    <source>
        <dbReference type="ARBA" id="ARBA00022898"/>
    </source>
</evidence>
<sequence>MSFNETLAVLRAGQKPQFPGNANSLDYARSMDGQDPLRHLRGEYIIPSKAMIKKRKLEGVAPKDASQNDPAIYFCGNSLGLQPKATRRFVEAQLETWGSIGVQGHFVSLEDSPLSAWQDMVATCSAQVAKIVGVASPSEVVTMNTLTANLHLMMASFYKPTATRHKIIAEWKPFPSDSYAIASQLELHGLDVASSLVELQPDANMYISTELVLKTIDEHADSTALLLLPGIQYYSGQLFDIKTITAHARSKGIVVGWDLAHAIGNVELQLHDWDIDFAVWCTYKYVNSGPGGIAGAFVHDKHGAVTQDDSGRLRFHPRLSGWYGCDVSVRFNMSKEFQPTPGAQGFQVSNPSAMDLASLGGSLSVFDKTTVRELRDKSLVLTAYAEHLLNSIIAASADDVQPFKIITPANPMERGAQLSVWLKAGTMPAVGEALDKAGIILDQRKPDVIRIAPVPMYNTFEEVFTVIDVLRRAVV</sequence>
<keyword evidence="3 5" id="KW-0378">Hydrolase</keyword>
<keyword evidence="2 5" id="KW-0662">Pyridine nucleotide biosynthesis</keyword>
<accession>S3C182</accession>
<dbReference type="HAMAP" id="MF_01970">
    <property type="entry name" value="Kynureninase"/>
    <property type="match status" value="1"/>
</dbReference>
<dbReference type="GO" id="GO:0005737">
    <property type="term" value="C:cytoplasm"/>
    <property type="evidence" value="ECO:0007669"/>
    <property type="project" value="UniProtKB-SubCell"/>
</dbReference>
<dbReference type="FunFam" id="3.40.640.10:FF:000031">
    <property type="entry name" value="Kynureninase"/>
    <property type="match status" value="1"/>
</dbReference>
<dbReference type="Pfam" id="PF22580">
    <property type="entry name" value="KYNU_C"/>
    <property type="match status" value="1"/>
</dbReference>
<comment type="similarity">
    <text evidence="5 6">Belongs to the kynureninase family.</text>
</comment>
<evidence type="ECO:0000256" key="6">
    <source>
        <dbReference type="PIRNR" id="PIRNR038800"/>
    </source>
</evidence>
<comment type="catalytic activity">
    <reaction evidence="6">
        <text>3-hydroxy-L-kynurenine + H2O = 3-hydroxyanthranilate + L-alanine + H(+)</text>
        <dbReference type="Rhea" id="RHEA:25143"/>
        <dbReference type="ChEBI" id="CHEBI:15377"/>
        <dbReference type="ChEBI" id="CHEBI:15378"/>
        <dbReference type="ChEBI" id="CHEBI:36559"/>
        <dbReference type="ChEBI" id="CHEBI:57972"/>
        <dbReference type="ChEBI" id="CHEBI:58125"/>
        <dbReference type="EC" id="3.7.1.3"/>
    </reaction>
</comment>
<dbReference type="InterPro" id="IPR010111">
    <property type="entry name" value="Kynureninase"/>
</dbReference>
<reference evidence="7 8" key="1">
    <citation type="journal article" date="2013" name="BMC Genomics">
        <title>The genome and transcriptome of the pine saprophyte Ophiostoma piceae, and a comparison with the bark beetle-associated pine pathogen Grosmannia clavigera.</title>
        <authorList>
            <person name="Haridas S."/>
            <person name="Wang Y."/>
            <person name="Lim L."/>
            <person name="Massoumi Alamouti S."/>
            <person name="Jackman S."/>
            <person name="Docking R."/>
            <person name="Robertson G."/>
            <person name="Birol I."/>
            <person name="Bohlmann J."/>
            <person name="Breuil C."/>
        </authorList>
    </citation>
    <scope>NUCLEOTIDE SEQUENCE [LARGE SCALE GENOMIC DNA]</scope>
    <source>
        <strain evidence="7 8">UAMH 11346</strain>
    </source>
</reference>